<keyword evidence="8" id="KW-0677">Repeat</keyword>
<dbReference type="PANTHER" id="PTHR21098:SF12">
    <property type="entry name" value="RIBOFLAVIN SYNTHASE"/>
    <property type="match status" value="1"/>
</dbReference>
<evidence type="ECO:0000313" key="12">
    <source>
        <dbReference type="EMBL" id="MBP1856435.1"/>
    </source>
</evidence>
<comment type="function">
    <text evidence="2">Catalyzes the dismutation of two molecules of 6,7-dimethyl-8-ribityllumazine, resulting in the formation of riboflavin and 5-amino-6-(D-ribitylamino)uracil.</text>
</comment>
<keyword evidence="13" id="KW-1185">Reference proteome</keyword>
<dbReference type="Gene3D" id="2.40.30.20">
    <property type="match status" value="2"/>
</dbReference>
<comment type="pathway">
    <text evidence="3">Cofactor biosynthesis; riboflavin biosynthesis; riboflavin from 2-hydroxy-3-oxobutyl phosphate and 5-amino-6-(D-ribitylamino)uracil: step 2/2.</text>
</comment>
<dbReference type="InterPro" id="IPR017938">
    <property type="entry name" value="Riboflavin_synthase-like_b-brl"/>
</dbReference>
<comment type="catalytic activity">
    <reaction evidence="1">
        <text>2 6,7-dimethyl-8-(1-D-ribityl)lumazine + H(+) = 5-amino-6-(D-ribitylamino)uracil + riboflavin</text>
        <dbReference type="Rhea" id="RHEA:20772"/>
        <dbReference type="ChEBI" id="CHEBI:15378"/>
        <dbReference type="ChEBI" id="CHEBI:15934"/>
        <dbReference type="ChEBI" id="CHEBI:57986"/>
        <dbReference type="ChEBI" id="CHEBI:58201"/>
        <dbReference type="EC" id="2.5.1.9"/>
    </reaction>
</comment>
<evidence type="ECO:0000256" key="7">
    <source>
        <dbReference type="ARBA" id="ARBA00022679"/>
    </source>
</evidence>
<feature type="repeat" description="Lumazine-binding" evidence="10">
    <location>
        <begin position="1"/>
        <end position="96"/>
    </location>
</feature>
<dbReference type="PROSITE" id="PS51177">
    <property type="entry name" value="LUMAZINE_BIND"/>
    <property type="match status" value="2"/>
</dbReference>
<keyword evidence="6" id="KW-0686">Riboflavin biosynthesis</keyword>
<dbReference type="NCBIfam" id="NF009566">
    <property type="entry name" value="PRK13020.1"/>
    <property type="match status" value="1"/>
</dbReference>
<comment type="caution">
    <text evidence="12">The sequence shown here is derived from an EMBL/GenBank/DDBJ whole genome shotgun (WGS) entry which is preliminary data.</text>
</comment>
<evidence type="ECO:0000256" key="2">
    <source>
        <dbReference type="ARBA" id="ARBA00002803"/>
    </source>
</evidence>
<feature type="domain" description="Lumazine-binding" evidence="11">
    <location>
        <begin position="97"/>
        <end position="193"/>
    </location>
</feature>
<dbReference type="EC" id="2.5.1.9" evidence="4 9"/>
<evidence type="ECO:0000256" key="10">
    <source>
        <dbReference type="PROSITE-ProRule" id="PRU00524"/>
    </source>
</evidence>
<evidence type="ECO:0000256" key="3">
    <source>
        <dbReference type="ARBA" id="ARBA00004887"/>
    </source>
</evidence>
<organism evidence="12 13">
    <name type="scientific">Metaclostridioides mangenotii</name>
    <dbReference type="NCBI Taxonomy" id="1540"/>
    <lineage>
        <taxon>Bacteria</taxon>
        <taxon>Bacillati</taxon>
        <taxon>Bacillota</taxon>
        <taxon>Clostridia</taxon>
        <taxon>Peptostreptococcales</taxon>
        <taxon>Peptostreptococcaceae</taxon>
        <taxon>Metaclostridioides</taxon>
    </lineage>
</organism>
<feature type="domain" description="Lumazine-binding" evidence="11">
    <location>
        <begin position="1"/>
        <end position="96"/>
    </location>
</feature>
<evidence type="ECO:0000256" key="4">
    <source>
        <dbReference type="ARBA" id="ARBA00012827"/>
    </source>
</evidence>
<dbReference type="NCBIfam" id="TIGR00187">
    <property type="entry name" value="ribE"/>
    <property type="match status" value="1"/>
</dbReference>
<evidence type="ECO:0000256" key="6">
    <source>
        <dbReference type="ARBA" id="ARBA00022619"/>
    </source>
</evidence>
<feature type="repeat" description="Lumazine-binding" evidence="10">
    <location>
        <begin position="97"/>
        <end position="193"/>
    </location>
</feature>
<sequence>MFTGIVEEIGTIKSIVKSRSSFKLTIKAKKVLTDIKLGDSIAVNGICLTAEDISTTTFAADVMSETLARSTLNLLKQGEKVNLERAMPINGRFGGHIVSGHIDGVGTITGREEDGNAVWITIKTDKNILKYIVHKGSIAIDGISLTIAHIDMECFKVSIIPHTINQTTLLDKSVGNNVNLECDVVGKHIEKLIGFESSSDAKQSGNCEKTKIDEGFLRMNGF</sequence>
<dbReference type="Proteomes" id="UP000767291">
    <property type="component" value="Unassembled WGS sequence"/>
</dbReference>
<protein>
    <recommendedName>
        <fullName evidence="5 9">Riboflavin synthase</fullName>
        <ecNumber evidence="4 9">2.5.1.9</ecNumber>
    </recommendedName>
</protein>
<dbReference type="RefSeq" id="WP_209457747.1">
    <property type="nucleotide sequence ID" value="NZ_BAAACS010000006.1"/>
</dbReference>
<dbReference type="SUPFAM" id="SSF63380">
    <property type="entry name" value="Riboflavin synthase domain-like"/>
    <property type="match status" value="2"/>
</dbReference>
<gene>
    <name evidence="12" type="ORF">J2Z43_002888</name>
</gene>
<dbReference type="InterPro" id="IPR023366">
    <property type="entry name" value="ATP_synth_asu-like_sf"/>
</dbReference>
<dbReference type="PIRSF" id="PIRSF000498">
    <property type="entry name" value="Riboflavin_syn_A"/>
    <property type="match status" value="1"/>
</dbReference>
<dbReference type="Pfam" id="PF00677">
    <property type="entry name" value="Lum_binding"/>
    <property type="match status" value="2"/>
</dbReference>
<dbReference type="GO" id="GO:0004746">
    <property type="term" value="F:riboflavin synthase activity"/>
    <property type="evidence" value="ECO:0007669"/>
    <property type="project" value="UniProtKB-EC"/>
</dbReference>
<dbReference type="NCBIfam" id="NF006767">
    <property type="entry name" value="PRK09289.1"/>
    <property type="match status" value="1"/>
</dbReference>
<accession>A0ABS4EES6</accession>
<dbReference type="EMBL" id="JAGGJX010000009">
    <property type="protein sequence ID" value="MBP1856435.1"/>
    <property type="molecule type" value="Genomic_DNA"/>
</dbReference>
<dbReference type="CDD" id="cd00402">
    <property type="entry name" value="Riboflavin_synthase_like"/>
    <property type="match status" value="1"/>
</dbReference>
<evidence type="ECO:0000313" key="13">
    <source>
        <dbReference type="Proteomes" id="UP000767291"/>
    </source>
</evidence>
<evidence type="ECO:0000256" key="5">
    <source>
        <dbReference type="ARBA" id="ARBA00013950"/>
    </source>
</evidence>
<name>A0ABS4EES6_9FIRM</name>
<evidence type="ECO:0000259" key="11">
    <source>
        <dbReference type="PROSITE" id="PS51177"/>
    </source>
</evidence>
<dbReference type="InterPro" id="IPR001783">
    <property type="entry name" value="Lumazine-bd"/>
</dbReference>
<keyword evidence="7 12" id="KW-0808">Transferase</keyword>
<dbReference type="PANTHER" id="PTHR21098">
    <property type="entry name" value="RIBOFLAVIN SYNTHASE ALPHA CHAIN"/>
    <property type="match status" value="1"/>
</dbReference>
<evidence type="ECO:0000256" key="1">
    <source>
        <dbReference type="ARBA" id="ARBA00000968"/>
    </source>
</evidence>
<evidence type="ECO:0000256" key="9">
    <source>
        <dbReference type="NCBIfam" id="TIGR00187"/>
    </source>
</evidence>
<reference evidence="12 13" key="1">
    <citation type="submission" date="2021-03" db="EMBL/GenBank/DDBJ databases">
        <title>Genomic Encyclopedia of Type Strains, Phase IV (KMG-IV): sequencing the most valuable type-strain genomes for metagenomic binning, comparative biology and taxonomic classification.</title>
        <authorList>
            <person name="Goeker M."/>
        </authorList>
    </citation>
    <scope>NUCLEOTIDE SEQUENCE [LARGE SCALE GENOMIC DNA]</scope>
    <source>
        <strain evidence="12 13">DSM 1289</strain>
    </source>
</reference>
<proteinExistence type="predicted"/>
<dbReference type="InterPro" id="IPR026017">
    <property type="entry name" value="Lumazine-bd_dom"/>
</dbReference>
<evidence type="ECO:0000256" key="8">
    <source>
        <dbReference type="ARBA" id="ARBA00022737"/>
    </source>
</evidence>